<gene>
    <name evidence="5" type="ORF">AUP43_15940</name>
</gene>
<dbReference type="SUPFAM" id="SSF52833">
    <property type="entry name" value="Thioredoxin-like"/>
    <property type="match status" value="1"/>
</dbReference>
<dbReference type="Gene3D" id="3.40.30.10">
    <property type="entry name" value="Glutaredoxin"/>
    <property type="match status" value="1"/>
</dbReference>
<dbReference type="CDD" id="cd02966">
    <property type="entry name" value="TlpA_like_family"/>
    <property type="match status" value="1"/>
</dbReference>
<dbReference type="PANTHER" id="PTHR42852:SF18">
    <property type="entry name" value="CHROMOSOME UNDETERMINED SCAFFOLD_47, WHOLE GENOME SHOTGUN SEQUENCE"/>
    <property type="match status" value="1"/>
</dbReference>
<keyword evidence="3" id="KW-0676">Redox-active center</keyword>
<dbReference type="InterPro" id="IPR013740">
    <property type="entry name" value="Redoxin"/>
</dbReference>
<organism evidence="5 6">
    <name type="scientific">Oceanibaculum pacificum</name>
    <dbReference type="NCBI Taxonomy" id="580166"/>
    <lineage>
        <taxon>Bacteria</taxon>
        <taxon>Pseudomonadati</taxon>
        <taxon>Pseudomonadota</taxon>
        <taxon>Alphaproteobacteria</taxon>
        <taxon>Rhodospirillales</taxon>
        <taxon>Oceanibaculaceae</taxon>
        <taxon>Oceanibaculum</taxon>
    </lineage>
</organism>
<keyword evidence="2" id="KW-0201">Cytochrome c-type biogenesis</keyword>
<accession>A0A154WGC0</accession>
<dbReference type="InterPro" id="IPR013766">
    <property type="entry name" value="Thioredoxin_domain"/>
</dbReference>
<dbReference type="PANTHER" id="PTHR42852">
    <property type="entry name" value="THIOL:DISULFIDE INTERCHANGE PROTEIN DSBE"/>
    <property type="match status" value="1"/>
</dbReference>
<evidence type="ECO:0000256" key="1">
    <source>
        <dbReference type="ARBA" id="ARBA00004196"/>
    </source>
</evidence>
<protein>
    <submittedName>
        <fullName evidence="5">Thiol:disulfide interchange protein</fullName>
    </submittedName>
</protein>
<dbReference type="GO" id="GO:0015036">
    <property type="term" value="F:disulfide oxidoreductase activity"/>
    <property type="evidence" value="ECO:0007669"/>
    <property type="project" value="UniProtKB-ARBA"/>
</dbReference>
<dbReference type="PROSITE" id="PS51318">
    <property type="entry name" value="TAT"/>
    <property type="match status" value="1"/>
</dbReference>
<proteinExistence type="predicted"/>
<dbReference type="EMBL" id="LPXN01000015">
    <property type="protein sequence ID" value="KZD12557.1"/>
    <property type="molecule type" value="Genomic_DNA"/>
</dbReference>
<evidence type="ECO:0000313" key="6">
    <source>
        <dbReference type="Proteomes" id="UP000076400"/>
    </source>
</evidence>
<dbReference type="PROSITE" id="PS51352">
    <property type="entry name" value="THIOREDOXIN_2"/>
    <property type="match status" value="1"/>
</dbReference>
<dbReference type="OrthoDB" id="9799347at2"/>
<reference evidence="5 6" key="1">
    <citation type="submission" date="2015-12" db="EMBL/GenBank/DDBJ databases">
        <title>Genome sequence of Oceanibaculum pacificum MCCC 1A02656.</title>
        <authorList>
            <person name="Lu L."/>
            <person name="Lai Q."/>
            <person name="Shao Z."/>
            <person name="Qian P."/>
        </authorList>
    </citation>
    <scope>NUCLEOTIDE SEQUENCE [LARGE SCALE GENOMIC DNA]</scope>
    <source>
        <strain evidence="5 6">MCCC 1A02656</strain>
    </source>
</reference>
<dbReference type="PROSITE" id="PS00194">
    <property type="entry name" value="THIOREDOXIN_1"/>
    <property type="match status" value="1"/>
</dbReference>
<dbReference type="Proteomes" id="UP000076400">
    <property type="component" value="Unassembled WGS sequence"/>
</dbReference>
<dbReference type="STRING" id="580166.AUP43_15940"/>
<dbReference type="InterPro" id="IPR006311">
    <property type="entry name" value="TAT_signal"/>
</dbReference>
<feature type="domain" description="Thioredoxin" evidence="4">
    <location>
        <begin position="44"/>
        <end position="186"/>
    </location>
</feature>
<keyword evidence="6" id="KW-1185">Reference proteome</keyword>
<sequence>MKISRRTSFLVAGAVAGLGIIAALGLPARAEPPIRGAMADFTPIEPPRPAPQTPFSAAQGETLTFDNFKGKVLLVNLWATWCAPCVQEMPSLSNLQGKLGGEDFQVLAISTDRGGLKQVQPFYDKLGIRNLPIYLDPKTALTRALGAKGLPTSILIDRNGKMVGQLVGDAHWDSPDALALIRHYIDQPVPASLQRASAE</sequence>
<name>A0A154WGC0_9PROT</name>
<comment type="caution">
    <text evidence="5">The sequence shown here is derived from an EMBL/GenBank/DDBJ whole genome shotgun (WGS) entry which is preliminary data.</text>
</comment>
<dbReference type="InterPro" id="IPR050553">
    <property type="entry name" value="Thioredoxin_ResA/DsbE_sf"/>
</dbReference>
<dbReference type="GO" id="GO:0030313">
    <property type="term" value="C:cell envelope"/>
    <property type="evidence" value="ECO:0007669"/>
    <property type="project" value="UniProtKB-SubCell"/>
</dbReference>
<evidence type="ECO:0000313" key="5">
    <source>
        <dbReference type="EMBL" id="KZD12557.1"/>
    </source>
</evidence>
<dbReference type="InterPro" id="IPR017937">
    <property type="entry name" value="Thioredoxin_CS"/>
</dbReference>
<dbReference type="InterPro" id="IPR036249">
    <property type="entry name" value="Thioredoxin-like_sf"/>
</dbReference>
<dbReference type="Pfam" id="PF08534">
    <property type="entry name" value="Redoxin"/>
    <property type="match status" value="1"/>
</dbReference>
<comment type="subcellular location">
    <subcellularLocation>
        <location evidence="1">Cell envelope</location>
    </subcellularLocation>
</comment>
<dbReference type="RefSeq" id="WP_067551948.1">
    <property type="nucleotide sequence ID" value="NZ_LPXN01000015.1"/>
</dbReference>
<evidence type="ECO:0000256" key="3">
    <source>
        <dbReference type="ARBA" id="ARBA00023284"/>
    </source>
</evidence>
<evidence type="ECO:0000259" key="4">
    <source>
        <dbReference type="PROSITE" id="PS51352"/>
    </source>
</evidence>
<dbReference type="GO" id="GO:0017004">
    <property type="term" value="P:cytochrome complex assembly"/>
    <property type="evidence" value="ECO:0007669"/>
    <property type="project" value="UniProtKB-KW"/>
</dbReference>
<dbReference type="AlphaFoldDB" id="A0A154WGC0"/>
<evidence type="ECO:0000256" key="2">
    <source>
        <dbReference type="ARBA" id="ARBA00022748"/>
    </source>
</evidence>